<reference evidence="3" key="1">
    <citation type="journal article" date="2016" name="Insect Biochem. Mol. Biol.">
        <title>Multifaceted biological insights from a draft genome sequence of the tobacco hornworm moth, Manduca sexta.</title>
        <authorList>
            <person name="Kanost M.R."/>
            <person name="Arrese E.L."/>
            <person name="Cao X."/>
            <person name="Chen Y.R."/>
            <person name="Chellapilla S."/>
            <person name="Goldsmith M.R."/>
            <person name="Grosse-Wilde E."/>
            <person name="Heckel D.G."/>
            <person name="Herndon N."/>
            <person name="Jiang H."/>
            <person name="Papanicolaou A."/>
            <person name="Qu J."/>
            <person name="Soulages J.L."/>
            <person name="Vogel H."/>
            <person name="Walters J."/>
            <person name="Waterhouse R.M."/>
            <person name="Ahn S.J."/>
            <person name="Almeida F.C."/>
            <person name="An C."/>
            <person name="Aqrawi P."/>
            <person name="Bretschneider A."/>
            <person name="Bryant W.B."/>
            <person name="Bucks S."/>
            <person name="Chao H."/>
            <person name="Chevignon G."/>
            <person name="Christen J.M."/>
            <person name="Clarke D.F."/>
            <person name="Dittmer N.T."/>
            <person name="Ferguson L.C.F."/>
            <person name="Garavelou S."/>
            <person name="Gordon K.H.J."/>
            <person name="Gunaratna R.T."/>
            <person name="Han Y."/>
            <person name="Hauser F."/>
            <person name="He Y."/>
            <person name="Heidel-Fischer H."/>
            <person name="Hirsh A."/>
            <person name="Hu Y."/>
            <person name="Jiang H."/>
            <person name="Kalra D."/>
            <person name="Klinner C."/>
            <person name="Konig C."/>
            <person name="Kovar C."/>
            <person name="Kroll A.R."/>
            <person name="Kuwar S.S."/>
            <person name="Lee S.L."/>
            <person name="Lehman R."/>
            <person name="Li K."/>
            <person name="Li Z."/>
            <person name="Liang H."/>
            <person name="Lovelace S."/>
            <person name="Lu Z."/>
            <person name="Mansfield J.H."/>
            <person name="McCulloch K.J."/>
            <person name="Mathew T."/>
            <person name="Morton B."/>
            <person name="Muzny D.M."/>
            <person name="Neunemann D."/>
            <person name="Ongeri F."/>
            <person name="Pauchet Y."/>
            <person name="Pu L.L."/>
            <person name="Pyrousis I."/>
            <person name="Rao X.J."/>
            <person name="Redding A."/>
            <person name="Roesel C."/>
            <person name="Sanchez-Gracia A."/>
            <person name="Schaack S."/>
            <person name="Shukla A."/>
            <person name="Tetreau G."/>
            <person name="Wang Y."/>
            <person name="Xiong G.H."/>
            <person name="Traut W."/>
            <person name="Walsh T.K."/>
            <person name="Worley K.C."/>
            <person name="Wu D."/>
            <person name="Wu W."/>
            <person name="Wu Y.Q."/>
            <person name="Zhang X."/>
            <person name="Zou Z."/>
            <person name="Zucker H."/>
            <person name="Briscoe A.D."/>
            <person name="Burmester T."/>
            <person name="Clem R.J."/>
            <person name="Feyereisen R."/>
            <person name="Grimmelikhuijzen C.J.P."/>
            <person name="Hamodrakas S.J."/>
            <person name="Hansson B.S."/>
            <person name="Huguet E."/>
            <person name="Jermiin L.S."/>
            <person name="Lan Q."/>
            <person name="Lehman H.K."/>
            <person name="Lorenzen M."/>
            <person name="Merzendorfer H."/>
            <person name="Michalopoulos I."/>
            <person name="Morton D.B."/>
            <person name="Muthukrishnan S."/>
            <person name="Oakeshott J.G."/>
            <person name="Palmer W."/>
            <person name="Park Y."/>
            <person name="Passarelli A.L."/>
            <person name="Rozas J."/>
            <person name="Schwartz L.M."/>
            <person name="Smith W."/>
            <person name="Southgate A."/>
            <person name="Vilcinskas A."/>
            <person name="Vogt R."/>
            <person name="Wang P."/>
            <person name="Werren J."/>
            <person name="Yu X.Q."/>
            <person name="Zhou J.J."/>
            <person name="Brown S.J."/>
            <person name="Scherer S.E."/>
            <person name="Richards S."/>
            <person name="Blissard G.W."/>
        </authorList>
    </citation>
    <scope>NUCLEOTIDE SEQUENCE</scope>
</reference>
<keyword evidence="2" id="KW-0732">Signal</keyword>
<dbReference type="OrthoDB" id="7330333at2759"/>
<evidence type="ECO:0000256" key="2">
    <source>
        <dbReference type="SAM" id="SignalP"/>
    </source>
</evidence>
<accession>A0A921ZJJ2</accession>
<feature type="signal peptide" evidence="2">
    <location>
        <begin position="1"/>
        <end position="19"/>
    </location>
</feature>
<keyword evidence="4" id="KW-1185">Reference proteome</keyword>
<gene>
    <name evidence="3" type="ORF">O3G_MSEX010735</name>
</gene>
<dbReference type="Proteomes" id="UP000791440">
    <property type="component" value="Unassembled WGS sequence"/>
</dbReference>
<dbReference type="AlphaFoldDB" id="A0A921ZJJ2"/>
<protein>
    <submittedName>
        <fullName evidence="3">Uncharacterized protein</fullName>
    </submittedName>
</protein>
<evidence type="ECO:0000313" key="3">
    <source>
        <dbReference type="EMBL" id="KAG6458214.1"/>
    </source>
</evidence>
<feature type="chain" id="PRO_5037611302" evidence="2">
    <location>
        <begin position="20"/>
        <end position="167"/>
    </location>
</feature>
<feature type="region of interest" description="Disordered" evidence="1">
    <location>
        <begin position="127"/>
        <end position="151"/>
    </location>
</feature>
<evidence type="ECO:0000313" key="4">
    <source>
        <dbReference type="Proteomes" id="UP000791440"/>
    </source>
</evidence>
<name>A0A921ZJJ2_MANSE</name>
<comment type="caution">
    <text evidence="3">The sequence shown here is derived from an EMBL/GenBank/DDBJ whole genome shotgun (WGS) entry which is preliminary data.</text>
</comment>
<proteinExistence type="predicted"/>
<dbReference type="EMBL" id="JH668575">
    <property type="protein sequence ID" value="KAG6458214.1"/>
    <property type="molecule type" value="Genomic_DNA"/>
</dbReference>
<sequence>MRIPLVLCAIVLVCHRADCTLSDFFNNLPTEIGNALTHAWSKIVMAIKKPVRIKRLGKAKTTKTPLTTTTHFTPIELVHRRVPTSTEKYDLLQPSLRRLMLPVLTIPKWENLEQWKKLQKPSFVELKPGWGTSTTPEEVEDNDIGGDQNPSRLNDEDAFGVLIFVKK</sequence>
<reference evidence="3" key="2">
    <citation type="submission" date="2020-12" db="EMBL/GenBank/DDBJ databases">
        <authorList>
            <person name="Kanost M."/>
        </authorList>
    </citation>
    <scope>NUCLEOTIDE SEQUENCE</scope>
</reference>
<evidence type="ECO:0000256" key="1">
    <source>
        <dbReference type="SAM" id="MobiDB-lite"/>
    </source>
</evidence>
<organism evidence="3 4">
    <name type="scientific">Manduca sexta</name>
    <name type="common">Tobacco hawkmoth</name>
    <name type="synonym">Tobacco hornworm</name>
    <dbReference type="NCBI Taxonomy" id="7130"/>
    <lineage>
        <taxon>Eukaryota</taxon>
        <taxon>Metazoa</taxon>
        <taxon>Ecdysozoa</taxon>
        <taxon>Arthropoda</taxon>
        <taxon>Hexapoda</taxon>
        <taxon>Insecta</taxon>
        <taxon>Pterygota</taxon>
        <taxon>Neoptera</taxon>
        <taxon>Endopterygota</taxon>
        <taxon>Lepidoptera</taxon>
        <taxon>Glossata</taxon>
        <taxon>Ditrysia</taxon>
        <taxon>Bombycoidea</taxon>
        <taxon>Sphingidae</taxon>
        <taxon>Sphinginae</taxon>
        <taxon>Sphingini</taxon>
        <taxon>Manduca</taxon>
    </lineage>
</organism>